<dbReference type="SUPFAM" id="SSF52402">
    <property type="entry name" value="Adenine nucleotide alpha hydrolases-like"/>
    <property type="match status" value="1"/>
</dbReference>
<dbReference type="EMBL" id="CACVAT010000603">
    <property type="protein sequence ID" value="CAA6830585.1"/>
    <property type="molecule type" value="Genomic_DNA"/>
</dbReference>
<evidence type="ECO:0000313" key="3">
    <source>
        <dbReference type="EMBL" id="CAA6830585.1"/>
    </source>
</evidence>
<comment type="similarity">
    <text evidence="1">Belongs to the universal stress protein A family.</text>
</comment>
<name>A0A6S6U8D4_9GAMM</name>
<sequence>MYKNILVPVALDHNANFEKAVQAAQALKSDEGSITFLYVSEPLYAPVSQYVPADVLEDNRNQALSELKALAEGVKGAKPKMLSGSPGITITEYAKDNDVDLIVIASHRPGLSDYFLGSTAARVVRHAGCAVHVVR</sequence>
<dbReference type="PRINTS" id="PR01438">
    <property type="entry name" value="UNVRSLSTRESS"/>
</dbReference>
<dbReference type="AlphaFoldDB" id="A0A6S6U8D4"/>
<feature type="domain" description="UspA" evidence="2">
    <location>
        <begin position="1"/>
        <end position="135"/>
    </location>
</feature>
<gene>
    <name evidence="3" type="ORF">HELGO_WM25982</name>
</gene>
<dbReference type="InterPro" id="IPR006015">
    <property type="entry name" value="Universal_stress_UspA"/>
</dbReference>
<evidence type="ECO:0000256" key="1">
    <source>
        <dbReference type="ARBA" id="ARBA00008791"/>
    </source>
</evidence>
<dbReference type="Gene3D" id="3.40.50.620">
    <property type="entry name" value="HUPs"/>
    <property type="match status" value="1"/>
</dbReference>
<reference evidence="3" key="1">
    <citation type="submission" date="2020-01" db="EMBL/GenBank/DDBJ databases">
        <authorList>
            <person name="Meier V. D."/>
            <person name="Meier V D."/>
        </authorList>
    </citation>
    <scope>NUCLEOTIDE SEQUENCE</scope>
    <source>
        <strain evidence="3">HLG_WM_MAG_09</strain>
    </source>
</reference>
<dbReference type="PANTHER" id="PTHR46268:SF6">
    <property type="entry name" value="UNIVERSAL STRESS PROTEIN UP12"/>
    <property type="match status" value="1"/>
</dbReference>
<proteinExistence type="inferred from homology"/>
<dbReference type="InterPro" id="IPR014729">
    <property type="entry name" value="Rossmann-like_a/b/a_fold"/>
</dbReference>
<protein>
    <recommendedName>
        <fullName evidence="2">UspA domain-containing protein</fullName>
    </recommendedName>
</protein>
<dbReference type="Pfam" id="PF00582">
    <property type="entry name" value="Usp"/>
    <property type="match status" value="1"/>
</dbReference>
<dbReference type="InterPro" id="IPR006016">
    <property type="entry name" value="UspA"/>
</dbReference>
<organism evidence="3">
    <name type="scientific">uncultured Thiotrichaceae bacterium</name>
    <dbReference type="NCBI Taxonomy" id="298394"/>
    <lineage>
        <taxon>Bacteria</taxon>
        <taxon>Pseudomonadati</taxon>
        <taxon>Pseudomonadota</taxon>
        <taxon>Gammaproteobacteria</taxon>
        <taxon>Thiotrichales</taxon>
        <taxon>Thiotrichaceae</taxon>
        <taxon>environmental samples</taxon>
    </lineage>
</organism>
<evidence type="ECO:0000259" key="2">
    <source>
        <dbReference type="Pfam" id="PF00582"/>
    </source>
</evidence>
<dbReference type="CDD" id="cd00293">
    <property type="entry name" value="USP-like"/>
    <property type="match status" value="1"/>
</dbReference>
<dbReference type="PANTHER" id="PTHR46268">
    <property type="entry name" value="STRESS RESPONSE PROTEIN NHAX"/>
    <property type="match status" value="1"/>
</dbReference>
<accession>A0A6S6U8D4</accession>